<dbReference type="InterPro" id="IPR051531">
    <property type="entry name" value="N-acetyltransferase"/>
</dbReference>
<evidence type="ECO:0000313" key="3">
    <source>
        <dbReference type="Proteomes" id="UP001595962"/>
    </source>
</evidence>
<gene>
    <name evidence="2" type="ORF">ACFO3I_08565</name>
</gene>
<keyword evidence="3" id="KW-1185">Reference proteome</keyword>
<dbReference type="InterPro" id="IPR000182">
    <property type="entry name" value="GNAT_dom"/>
</dbReference>
<dbReference type="PANTHER" id="PTHR43792:SF1">
    <property type="entry name" value="N-ACETYLTRANSFERASE DOMAIN-CONTAINING PROTEIN"/>
    <property type="match status" value="1"/>
</dbReference>
<organism evidence="2 3">
    <name type="scientific">Rheinheimera marina</name>
    <dbReference type="NCBI Taxonomy" id="1774958"/>
    <lineage>
        <taxon>Bacteria</taxon>
        <taxon>Pseudomonadati</taxon>
        <taxon>Pseudomonadota</taxon>
        <taxon>Gammaproteobacteria</taxon>
        <taxon>Chromatiales</taxon>
        <taxon>Chromatiaceae</taxon>
        <taxon>Rheinheimera</taxon>
    </lineage>
</organism>
<name>A0ABV9JLD5_9GAMM</name>
<protein>
    <submittedName>
        <fullName evidence="2">GNAT family N-acetyltransferase</fullName>
    </submittedName>
</protein>
<feature type="domain" description="N-acetyltransferase" evidence="1">
    <location>
        <begin position="13"/>
        <end position="143"/>
    </location>
</feature>
<dbReference type="Pfam" id="PF13302">
    <property type="entry name" value="Acetyltransf_3"/>
    <property type="match status" value="1"/>
</dbReference>
<evidence type="ECO:0000259" key="1">
    <source>
        <dbReference type="Pfam" id="PF13302"/>
    </source>
</evidence>
<dbReference type="SUPFAM" id="SSF55729">
    <property type="entry name" value="Acyl-CoA N-acyltransferases (Nat)"/>
    <property type="match status" value="1"/>
</dbReference>
<evidence type="ECO:0000313" key="2">
    <source>
        <dbReference type="EMBL" id="MFC4655065.1"/>
    </source>
</evidence>
<proteinExistence type="predicted"/>
<dbReference type="Gene3D" id="3.40.630.30">
    <property type="match status" value="1"/>
</dbReference>
<accession>A0ABV9JLD5</accession>
<dbReference type="EMBL" id="JBHSGB010000006">
    <property type="protein sequence ID" value="MFC4655065.1"/>
    <property type="molecule type" value="Genomic_DNA"/>
</dbReference>
<dbReference type="Proteomes" id="UP001595962">
    <property type="component" value="Unassembled WGS sequence"/>
</dbReference>
<dbReference type="InterPro" id="IPR016181">
    <property type="entry name" value="Acyl_CoA_acyltransferase"/>
</dbReference>
<comment type="caution">
    <text evidence="2">The sequence shown here is derived from an EMBL/GenBank/DDBJ whole genome shotgun (WGS) entry which is preliminary data.</text>
</comment>
<reference evidence="3" key="1">
    <citation type="journal article" date="2019" name="Int. J. Syst. Evol. Microbiol.">
        <title>The Global Catalogue of Microorganisms (GCM) 10K type strain sequencing project: providing services to taxonomists for standard genome sequencing and annotation.</title>
        <authorList>
            <consortium name="The Broad Institute Genomics Platform"/>
            <consortium name="The Broad Institute Genome Sequencing Center for Infectious Disease"/>
            <person name="Wu L."/>
            <person name="Ma J."/>
        </authorList>
    </citation>
    <scope>NUCLEOTIDE SEQUENCE [LARGE SCALE GENOMIC DNA]</scope>
    <source>
        <strain evidence="3">DT28</strain>
    </source>
</reference>
<dbReference type="RefSeq" id="WP_377333343.1">
    <property type="nucleotide sequence ID" value="NZ_JBHSGB010000006.1"/>
</dbReference>
<dbReference type="PANTHER" id="PTHR43792">
    <property type="entry name" value="GNAT FAMILY, PUTATIVE (AFU_ORTHOLOGUE AFUA_3G00765)-RELATED-RELATED"/>
    <property type="match status" value="1"/>
</dbReference>
<sequence length="174" mass="19963">MERIQQQIRHAGLCLTPLCQDDNELFIELFTNIDVMKHIAPVMTQFEADELFKKALRGDSSAYYWSVSSDNDSGMGITALISTEDDRAEFGLMLLPEHCNKGYSVLVGAALINFGFSVWGLEGLDVKHRISNKAVPAFLTRLHIEYSNEQNGFGYWIMRRSRWQQYLAIYPYQI</sequence>